<comment type="subcellular location">
    <subcellularLocation>
        <location evidence="1">Membrane</location>
        <topology evidence="1">Multi-pass membrane protein</topology>
    </subcellularLocation>
</comment>
<feature type="transmembrane region" description="Helical" evidence="10">
    <location>
        <begin position="460"/>
        <end position="481"/>
    </location>
</feature>
<keyword evidence="12" id="KW-1185">Reference proteome</keyword>
<protein>
    <submittedName>
        <fullName evidence="11">Uncharacterized protein</fullName>
    </submittedName>
</protein>
<accession>A0A8T2TVM4</accession>
<dbReference type="Gene3D" id="1.50.40.10">
    <property type="entry name" value="Mitochondrial carrier domain"/>
    <property type="match status" value="2"/>
</dbReference>
<evidence type="ECO:0000256" key="2">
    <source>
        <dbReference type="ARBA" id="ARBA00006375"/>
    </source>
</evidence>
<keyword evidence="5" id="KW-0677">Repeat</keyword>
<sequence length="497" mass="53242">MEGGNNSSTQGGQLELKKLLRNADVSVDGFIWCFGNVSLFPAFDESSSTSSSVLAFNLLQQLQERQDNGGGSTKSRVRNCSNNAFRLGNPYSGCRTRRSRSATACAHTLMKMGYPKNEGIVNSGSSYTVGDHSCSPEAQSLNHSTNMFISSNQESNPSGHGWIEKAAMASQQAKEMMKEISILEKARIGAGAGAIAGAITYAVLHPLDTVKTKLQTRGASHLYSGPLDVVVKTFRNQGVLGFYPGISAVLIGSTFSSGVYFGMCELGKALLIQLPSLPSIMVPPLAGILGNVASSAIMVPKELITQRMQAGAQGRSWEVFLAVLEKEGVMGLYTGYSAALVRNLPASVLSFSSFEYLKSAWMKKNGRNNLDPWQSVLSGALAGAVSSALTTPLDVVKTRLMTQARAEVFRMGPAVSSSIAIAELQAKIAASTYKGISSTLRKIWIEEGWMGLTRGMIPRILYSACFSAIGYFAFETARLALVKQHLAKKRAAAIHAY</sequence>
<name>A0A8T2TVM4_CERRI</name>
<organism evidence="11 12">
    <name type="scientific">Ceratopteris richardii</name>
    <name type="common">Triangle waterfern</name>
    <dbReference type="NCBI Taxonomy" id="49495"/>
    <lineage>
        <taxon>Eukaryota</taxon>
        <taxon>Viridiplantae</taxon>
        <taxon>Streptophyta</taxon>
        <taxon>Embryophyta</taxon>
        <taxon>Tracheophyta</taxon>
        <taxon>Polypodiopsida</taxon>
        <taxon>Polypodiidae</taxon>
        <taxon>Polypodiales</taxon>
        <taxon>Pteridineae</taxon>
        <taxon>Pteridaceae</taxon>
        <taxon>Parkerioideae</taxon>
        <taxon>Ceratopteris</taxon>
    </lineage>
</organism>
<keyword evidence="4 8" id="KW-0812">Transmembrane</keyword>
<reference evidence="11" key="1">
    <citation type="submission" date="2021-08" db="EMBL/GenBank/DDBJ databases">
        <title>WGS assembly of Ceratopteris richardii.</title>
        <authorList>
            <person name="Marchant D.B."/>
            <person name="Chen G."/>
            <person name="Jenkins J."/>
            <person name="Shu S."/>
            <person name="Leebens-Mack J."/>
            <person name="Grimwood J."/>
            <person name="Schmutz J."/>
            <person name="Soltis P."/>
            <person name="Soltis D."/>
            <person name="Chen Z.-H."/>
        </authorList>
    </citation>
    <scope>NUCLEOTIDE SEQUENCE</scope>
    <source>
        <strain evidence="11">Whitten #5841</strain>
        <tissue evidence="11">Leaf</tissue>
    </source>
</reference>
<evidence type="ECO:0000313" key="11">
    <source>
        <dbReference type="EMBL" id="KAH7427517.1"/>
    </source>
</evidence>
<evidence type="ECO:0000256" key="5">
    <source>
        <dbReference type="ARBA" id="ARBA00022737"/>
    </source>
</evidence>
<evidence type="ECO:0000256" key="4">
    <source>
        <dbReference type="ARBA" id="ARBA00022692"/>
    </source>
</evidence>
<dbReference type="OMA" id="CEMNVAS"/>
<dbReference type="SUPFAM" id="SSF103506">
    <property type="entry name" value="Mitochondrial carrier"/>
    <property type="match status" value="1"/>
</dbReference>
<evidence type="ECO:0000256" key="7">
    <source>
        <dbReference type="ARBA" id="ARBA00023136"/>
    </source>
</evidence>
<evidence type="ECO:0000256" key="6">
    <source>
        <dbReference type="ARBA" id="ARBA00022989"/>
    </source>
</evidence>
<dbReference type="Pfam" id="PF00153">
    <property type="entry name" value="Mito_carr"/>
    <property type="match status" value="3"/>
</dbReference>
<dbReference type="OrthoDB" id="276989at2759"/>
<feature type="repeat" description="Solcar" evidence="8">
    <location>
        <begin position="278"/>
        <end position="360"/>
    </location>
</feature>
<dbReference type="PANTHER" id="PTHR45667">
    <property type="entry name" value="S-ADENOSYLMETHIONINE MITOCHONDRIAL CARRIER PROTEIN"/>
    <property type="match status" value="1"/>
</dbReference>
<dbReference type="PROSITE" id="PS50920">
    <property type="entry name" value="SOLCAR"/>
    <property type="match status" value="3"/>
</dbReference>
<dbReference type="InterPro" id="IPR023395">
    <property type="entry name" value="MCP_dom_sf"/>
</dbReference>
<comment type="similarity">
    <text evidence="2 9">Belongs to the mitochondrial carrier (TC 2.A.29) family.</text>
</comment>
<gene>
    <name evidence="11" type="ORF">KP509_10G047800</name>
</gene>
<dbReference type="GO" id="GO:0016020">
    <property type="term" value="C:membrane"/>
    <property type="evidence" value="ECO:0007669"/>
    <property type="project" value="UniProtKB-SubCell"/>
</dbReference>
<evidence type="ECO:0000256" key="8">
    <source>
        <dbReference type="PROSITE-ProRule" id="PRU00282"/>
    </source>
</evidence>
<evidence type="ECO:0000256" key="9">
    <source>
        <dbReference type="RuleBase" id="RU000488"/>
    </source>
</evidence>
<evidence type="ECO:0000256" key="3">
    <source>
        <dbReference type="ARBA" id="ARBA00022448"/>
    </source>
</evidence>
<feature type="repeat" description="Solcar" evidence="8">
    <location>
        <begin position="184"/>
        <end position="270"/>
    </location>
</feature>
<proteinExistence type="inferred from homology"/>
<dbReference type="AlphaFoldDB" id="A0A8T2TVM4"/>
<comment type="caution">
    <text evidence="11">The sequence shown here is derived from an EMBL/GenBank/DDBJ whole genome shotgun (WGS) entry which is preliminary data.</text>
</comment>
<dbReference type="EMBL" id="CM035415">
    <property type="protein sequence ID" value="KAH7427517.1"/>
    <property type="molecule type" value="Genomic_DNA"/>
</dbReference>
<keyword evidence="3 9" id="KW-0813">Transport</keyword>
<dbReference type="FunFam" id="1.50.40.10:FF:000097">
    <property type="entry name" value="Protein MITOFERRINLIKE 1, chloroplastic"/>
    <property type="match status" value="1"/>
</dbReference>
<keyword evidence="6 10" id="KW-1133">Transmembrane helix</keyword>
<feature type="repeat" description="Solcar" evidence="8">
    <location>
        <begin position="370"/>
        <end position="480"/>
    </location>
</feature>
<dbReference type="InterPro" id="IPR018108">
    <property type="entry name" value="MCP_transmembrane"/>
</dbReference>
<evidence type="ECO:0000256" key="1">
    <source>
        <dbReference type="ARBA" id="ARBA00004141"/>
    </source>
</evidence>
<dbReference type="Proteomes" id="UP000825935">
    <property type="component" value="Chromosome 10"/>
</dbReference>
<keyword evidence="7 8" id="KW-0472">Membrane</keyword>
<evidence type="ECO:0000256" key="10">
    <source>
        <dbReference type="SAM" id="Phobius"/>
    </source>
</evidence>
<evidence type="ECO:0000313" key="12">
    <source>
        <dbReference type="Proteomes" id="UP000825935"/>
    </source>
</evidence>